<dbReference type="Gene3D" id="2.60.120.580">
    <property type="entry name" value="Acetamidase/Formamidase-like domains"/>
    <property type="match status" value="2"/>
</dbReference>
<dbReference type="PANTHER" id="PTHR31891:SF1">
    <property type="entry name" value="FORMAMIDASE C869.04-RELATED"/>
    <property type="match status" value="1"/>
</dbReference>
<dbReference type="PANTHER" id="PTHR31891">
    <property type="entry name" value="FORMAMIDASE C869.04-RELATED"/>
    <property type="match status" value="1"/>
</dbReference>
<dbReference type="GO" id="GO:0016811">
    <property type="term" value="F:hydrolase activity, acting on carbon-nitrogen (but not peptide) bonds, in linear amides"/>
    <property type="evidence" value="ECO:0007669"/>
    <property type="project" value="InterPro"/>
</dbReference>
<dbReference type="RefSeq" id="WP_053656729.1">
    <property type="nucleotide sequence ID" value="NZ_CP130472.1"/>
</dbReference>
<keyword evidence="2" id="KW-1185">Reference proteome</keyword>
<evidence type="ECO:0000313" key="2">
    <source>
        <dbReference type="Proteomes" id="UP001235874"/>
    </source>
</evidence>
<dbReference type="AlphaFoldDB" id="A0AAJ6KXG7"/>
<dbReference type="Gene3D" id="3.10.28.20">
    <property type="entry name" value="Acetamidase/Formamidase-like domains"/>
    <property type="match status" value="1"/>
</dbReference>
<dbReference type="SUPFAM" id="SSF141130">
    <property type="entry name" value="Acetamidase/Formamidase-like"/>
    <property type="match status" value="1"/>
</dbReference>
<protein>
    <submittedName>
        <fullName evidence="1">Acetamidase/formamidase family protein</fullName>
    </submittedName>
</protein>
<dbReference type="Proteomes" id="UP001235874">
    <property type="component" value="Chromosome"/>
</dbReference>
<sequence>MRHTLTPGDETLHGHFRADAPPVLTVDPGDTVTYRTLDCWWSAGPYPGGRNRDRPRVPQHRPDHGHALIGPVAVRGARAGQTLAVRLDAIVPGAWGTTVAGGWASGFNERYGVEEEGVVHAWELDAATMTGRNQHGHTVTLRPFMGVLGMPPAEPGRHSTIPPRACGGNLDCKELTVGSTLLLPISVDGALFSVGDGHAAQGDGEVGGTAIECPMDEVTVTLDVRDDFPLTGPVARVADAWLTLGVGASLDDATFMALDSMLTLMQRLHGLSRPDAVALASVLIDVRVTQIVNETVGAHAVLRDDAWR</sequence>
<evidence type="ECO:0000313" key="1">
    <source>
        <dbReference type="EMBL" id="WLS43589.1"/>
    </source>
</evidence>
<organism evidence="1 2">
    <name type="scientific">Micromonospora profundi</name>
    <dbReference type="NCBI Taxonomy" id="1420889"/>
    <lineage>
        <taxon>Bacteria</taxon>
        <taxon>Bacillati</taxon>
        <taxon>Actinomycetota</taxon>
        <taxon>Actinomycetes</taxon>
        <taxon>Micromonosporales</taxon>
        <taxon>Micromonosporaceae</taxon>
        <taxon>Micromonospora</taxon>
    </lineage>
</organism>
<dbReference type="KEGG" id="mprn:Q3V37_19515"/>
<reference evidence="1 2" key="1">
    <citation type="submission" date="2023-07" db="EMBL/GenBank/DDBJ databases">
        <title>Micromonospora profundi TRM 95458 converts glycerol to a new osmotic compound.</title>
        <authorList>
            <person name="Lu D."/>
        </authorList>
    </citation>
    <scope>NUCLEOTIDE SEQUENCE [LARGE SCALE GENOMIC DNA]</scope>
    <source>
        <strain evidence="1 2">TRM95458</strain>
    </source>
</reference>
<proteinExistence type="predicted"/>
<dbReference type="InterPro" id="IPR004304">
    <property type="entry name" value="FmdA_AmdA"/>
</dbReference>
<accession>A0AAJ6KXG7</accession>
<dbReference type="Pfam" id="PF03069">
    <property type="entry name" value="FmdA_AmdA"/>
    <property type="match status" value="2"/>
</dbReference>
<gene>
    <name evidence="1" type="ORF">Q3V37_19515</name>
</gene>
<name>A0AAJ6KXG7_9ACTN</name>
<dbReference type="EMBL" id="CP130472">
    <property type="protein sequence ID" value="WLS43589.1"/>
    <property type="molecule type" value="Genomic_DNA"/>
</dbReference>